<keyword evidence="2" id="KW-0548">Nucleotidyltransferase</keyword>
<dbReference type="AlphaFoldDB" id="A0A225UE89"/>
<dbReference type="InterPro" id="IPR043502">
    <property type="entry name" value="DNA/RNA_pol_sf"/>
</dbReference>
<reference evidence="3" key="1">
    <citation type="submission" date="2017-03" db="EMBL/GenBank/DDBJ databases">
        <title>Phytopthora megakarya and P. palmivora, two closely related causual agents of cacao black pod achieved similar genome size and gene model numbers by different mechanisms.</title>
        <authorList>
            <person name="Ali S."/>
            <person name="Shao J."/>
            <person name="Larry D.J."/>
            <person name="Kronmiller B."/>
            <person name="Shen D."/>
            <person name="Strem M.D."/>
            <person name="Melnick R.L."/>
            <person name="Guiltinan M.J."/>
            <person name="Tyler B.M."/>
            <person name="Meinhardt L.W."/>
            <person name="Bailey B.A."/>
        </authorList>
    </citation>
    <scope>NUCLEOTIDE SEQUENCE [LARGE SCALE GENOMIC DNA]</scope>
    <source>
        <strain evidence="3">zdho120</strain>
    </source>
</reference>
<dbReference type="SUPFAM" id="SSF56672">
    <property type="entry name" value="DNA/RNA polymerases"/>
    <property type="match status" value="1"/>
</dbReference>
<feature type="compositionally biased region" description="Basic residues" evidence="1">
    <location>
        <begin position="58"/>
        <end position="74"/>
    </location>
</feature>
<proteinExistence type="predicted"/>
<comment type="caution">
    <text evidence="2">The sequence shown here is derived from an EMBL/GenBank/DDBJ whole genome shotgun (WGS) entry which is preliminary data.</text>
</comment>
<organism evidence="2 3">
    <name type="scientific">Phytophthora megakarya</name>
    <dbReference type="NCBI Taxonomy" id="4795"/>
    <lineage>
        <taxon>Eukaryota</taxon>
        <taxon>Sar</taxon>
        <taxon>Stramenopiles</taxon>
        <taxon>Oomycota</taxon>
        <taxon>Peronosporomycetes</taxon>
        <taxon>Peronosporales</taxon>
        <taxon>Peronosporaceae</taxon>
        <taxon>Phytophthora</taxon>
    </lineage>
</organism>
<dbReference type="EMBL" id="NBNE01019979">
    <property type="protein sequence ID" value="OWY91547.1"/>
    <property type="molecule type" value="Genomic_DNA"/>
</dbReference>
<gene>
    <name evidence="2" type="ORF">PHMEG_00039829</name>
</gene>
<feature type="region of interest" description="Disordered" evidence="1">
    <location>
        <begin position="58"/>
        <end position="86"/>
    </location>
</feature>
<sequence>MHLLSDNRRRGETVCDASGAETWVTTHVSVRHQYTQAKVIVAISGIVTAKQKTARTRIHKKKRRRRHKTLRKSRSGTETLHGGTAGQTQVATMAVETLNVLTRASTGYQYKKMELENPPSSHELEALRKGPQVKAIDDFFESRRKAGQVRESKSPHSAPTFCVKKPQGGWRIVHVYNKLNVATIPAQTPIP</sequence>
<protein>
    <submittedName>
        <fullName evidence="2">Reverse transcriptase</fullName>
    </submittedName>
</protein>
<name>A0A225UE89_9STRA</name>
<keyword evidence="2" id="KW-0695">RNA-directed DNA polymerase</keyword>
<dbReference type="GO" id="GO:0003964">
    <property type="term" value="F:RNA-directed DNA polymerase activity"/>
    <property type="evidence" value="ECO:0007669"/>
    <property type="project" value="UniProtKB-KW"/>
</dbReference>
<dbReference type="OrthoDB" id="130724at2759"/>
<dbReference type="Gene3D" id="3.10.10.10">
    <property type="entry name" value="HIV Type 1 Reverse Transcriptase, subunit A, domain 1"/>
    <property type="match status" value="1"/>
</dbReference>
<dbReference type="Proteomes" id="UP000198211">
    <property type="component" value="Unassembled WGS sequence"/>
</dbReference>
<evidence type="ECO:0000256" key="1">
    <source>
        <dbReference type="SAM" id="MobiDB-lite"/>
    </source>
</evidence>
<keyword evidence="2" id="KW-0808">Transferase</keyword>
<evidence type="ECO:0000313" key="3">
    <source>
        <dbReference type="Proteomes" id="UP000198211"/>
    </source>
</evidence>
<evidence type="ECO:0000313" key="2">
    <source>
        <dbReference type="EMBL" id="OWY91547.1"/>
    </source>
</evidence>
<keyword evidence="3" id="KW-1185">Reference proteome</keyword>
<accession>A0A225UE89</accession>